<evidence type="ECO:0000256" key="1">
    <source>
        <dbReference type="ARBA" id="ARBA00004496"/>
    </source>
</evidence>
<reference evidence="9 10" key="1">
    <citation type="submission" date="2023-10" db="EMBL/GenBank/DDBJ databases">
        <title>Veillonella sp. nov., isolated from a pig farm feces dump.</title>
        <authorList>
            <person name="Chang Y.-H."/>
        </authorList>
    </citation>
    <scope>NUCLEOTIDE SEQUENCE [LARGE SCALE GENOMIC DNA]</scope>
    <source>
        <strain evidence="9 10">YH-vei2233</strain>
    </source>
</reference>
<evidence type="ECO:0000256" key="7">
    <source>
        <dbReference type="HAMAP-Rule" id="MF_00125"/>
    </source>
</evidence>
<dbReference type="SUPFAM" id="SSF55681">
    <property type="entry name" value="Class II aaRS and biotin synthetases"/>
    <property type="match status" value="1"/>
</dbReference>
<comment type="subcellular location">
    <subcellularLocation>
        <location evidence="1 7">Cytoplasm</location>
    </subcellularLocation>
</comment>
<keyword evidence="9" id="KW-0808">Transferase</keyword>
<comment type="similarity">
    <text evidence="3 7">Belongs to the class-II aminoacyl-tRNA synthetase family. HisZ subfamily.</text>
</comment>
<evidence type="ECO:0000256" key="4">
    <source>
        <dbReference type="ARBA" id="ARBA00020397"/>
    </source>
</evidence>
<gene>
    <name evidence="7" type="primary">hisZ</name>
    <name evidence="9" type="ORF">RVY80_03985</name>
</gene>
<dbReference type="GO" id="GO:0016757">
    <property type="term" value="F:glycosyltransferase activity"/>
    <property type="evidence" value="ECO:0007669"/>
    <property type="project" value="UniProtKB-KW"/>
</dbReference>
<feature type="domain" description="Class II Histidinyl-tRNA synthetase (HisRS)-like catalytic core" evidence="8">
    <location>
        <begin position="9"/>
        <end position="314"/>
    </location>
</feature>
<evidence type="ECO:0000313" key="10">
    <source>
        <dbReference type="Proteomes" id="UP001272515"/>
    </source>
</evidence>
<dbReference type="RefSeq" id="WP_317329742.1">
    <property type="nucleotide sequence ID" value="NZ_JAWJZA010000002.1"/>
</dbReference>
<evidence type="ECO:0000313" key="9">
    <source>
        <dbReference type="EMBL" id="MDV5088008.1"/>
    </source>
</evidence>
<evidence type="ECO:0000259" key="8">
    <source>
        <dbReference type="Pfam" id="PF13393"/>
    </source>
</evidence>
<keyword evidence="5 7" id="KW-0963">Cytoplasm</keyword>
<comment type="subunit">
    <text evidence="7">Heteromultimer composed of HisG and HisZ subunits.</text>
</comment>
<keyword evidence="7" id="KW-0028">Amino-acid biosynthesis</keyword>
<sequence>MIRKQLPQGFRDEFGALAQKKEQVSRYLLTGFHKRGYTKISTPLMEYKDVFDGYVLDSQQGVYEFVDTATGNLVLRPDLTLPIARFLSTTKVKMPKKFYYLGDVLALNQEHRGNANQVTQAGVELVGYSSIKAEIECMLIISRVNRELLGGRLYLELSDARFAESIAEALGLTADEKNALFNALFYKNLPVYDTLIQQYEGNALYPFLECWPRLFGSVEEIQGELARIILPMTAQRIVDNVFNLAQTVESISGQQVRIDFSSKAPQDYYTGITFRGYVDGVASYIVSGGRYDQLLANFQEQPECAVGMAFDIDVLTAVADIDESQYDKALVYFEQEQWQAARELLESNDEYSVAMADSLEDARKLAKQEGVQLMIVSAEGVKVDA</sequence>
<dbReference type="Proteomes" id="UP001272515">
    <property type="component" value="Unassembled WGS sequence"/>
</dbReference>
<comment type="caution">
    <text evidence="9">The sequence shown here is derived from an EMBL/GenBank/DDBJ whole genome shotgun (WGS) entry which is preliminary data.</text>
</comment>
<dbReference type="CDD" id="cd00773">
    <property type="entry name" value="HisRS-like_core"/>
    <property type="match status" value="1"/>
</dbReference>
<dbReference type="InterPro" id="IPR041715">
    <property type="entry name" value="HisRS-like_core"/>
</dbReference>
<evidence type="ECO:0000256" key="5">
    <source>
        <dbReference type="ARBA" id="ARBA00022490"/>
    </source>
</evidence>
<dbReference type="HAMAP" id="MF_00125">
    <property type="entry name" value="HisZ"/>
    <property type="match status" value="1"/>
</dbReference>
<dbReference type="PANTHER" id="PTHR11476:SF7">
    <property type="entry name" value="HISTIDINE--TRNA LIGASE"/>
    <property type="match status" value="1"/>
</dbReference>
<comment type="miscellaneous">
    <text evidence="7">This function is generally fulfilled by the C-terminal part of HisG, which is missing in some bacteria such as this one.</text>
</comment>
<dbReference type="InterPro" id="IPR004516">
    <property type="entry name" value="HisRS/HisZ"/>
</dbReference>
<evidence type="ECO:0000256" key="3">
    <source>
        <dbReference type="ARBA" id="ARBA00005539"/>
    </source>
</evidence>
<keyword evidence="7" id="KW-0368">Histidine biosynthesis</keyword>
<evidence type="ECO:0000256" key="6">
    <source>
        <dbReference type="ARBA" id="ARBA00025246"/>
    </source>
</evidence>
<organism evidence="9 10">
    <name type="scientific">Veillonella absiana</name>
    <dbReference type="NCBI Taxonomy" id="3079305"/>
    <lineage>
        <taxon>Bacteria</taxon>
        <taxon>Bacillati</taxon>
        <taxon>Bacillota</taxon>
        <taxon>Negativicutes</taxon>
        <taxon>Veillonellales</taxon>
        <taxon>Veillonellaceae</taxon>
        <taxon>Veillonella</taxon>
    </lineage>
</organism>
<protein>
    <recommendedName>
        <fullName evidence="4 7">ATP phosphoribosyltransferase regulatory subunit</fullName>
    </recommendedName>
</protein>
<evidence type="ECO:0000256" key="2">
    <source>
        <dbReference type="ARBA" id="ARBA00004667"/>
    </source>
</evidence>
<dbReference type="InterPro" id="IPR045864">
    <property type="entry name" value="aa-tRNA-synth_II/BPL/LPL"/>
</dbReference>
<comment type="pathway">
    <text evidence="2 7">Amino-acid biosynthesis; L-histidine biosynthesis; L-histidine from 5-phospho-alpha-D-ribose 1-diphosphate: step 1/9.</text>
</comment>
<dbReference type="Pfam" id="PF13393">
    <property type="entry name" value="tRNA-synt_His"/>
    <property type="match status" value="1"/>
</dbReference>
<dbReference type="PIRSF" id="PIRSF001549">
    <property type="entry name" value="His-tRNA_synth"/>
    <property type="match status" value="1"/>
</dbReference>
<comment type="function">
    <text evidence="6 7">Required for the first step of histidine biosynthesis. May allow the feedback regulation of ATP phosphoribosyltransferase activity by histidine.</text>
</comment>
<accession>A0ABU3Z7W8</accession>
<dbReference type="EMBL" id="JAWJZB010000004">
    <property type="protein sequence ID" value="MDV5088008.1"/>
    <property type="molecule type" value="Genomic_DNA"/>
</dbReference>
<proteinExistence type="inferred from homology"/>
<dbReference type="InterPro" id="IPR004517">
    <property type="entry name" value="HisZ"/>
</dbReference>
<dbReference type="PANTHER" id="PTHR11476">
    <property type="entry name" value="HISTIDYL-TRNA SYNTHETASE"/>
    <property type="match status" value="1"/>
</dbReference>
<keyword evidence="10" id="KW-1185">Reference proteome</keyword>
<keyword evidence="9" id="KW-0328">Glycosyltransferase</keyword>
<name>A0ABU3Z7W8_9FIRM</name>
<dbReference type="Gene3D" id="3.30.930.10">
    <property type="entry name" value="Bira Bifunctional Protein, Domain 2"/>
    <property type="match status" value="1"/>
</dbReference>